<reference evidence="1 2" key="1">
    <citation type="journal article" date="2019" name="Nat. Ecol. Evol.">
        <title>Megaphylogeny resolves global patterns of mushroom evolution.</title>
        <authorList>
            <person name="Varga T."/>
            <person name="Krizsan K."/>
            <person name="Foldi C."/>
            <person name="Dima B."/>
            <person name="Sanchez-Garcia M."/>
            <person name="Sanchez-Ramirez S."/>
            <person name="Szollosi G.J."/>
            <person name="Szarkandi J.G."/>
            <person name="Papp V."/>
            <person name="Albert L."/>
            <person name="Andreopoulos W."/>
            <person name="Angelini C."/>
            <person name="Antonin V."/>
            <person name="Barry K.W."/>
            <person name="Bougher N.L."/>
            <person name="Buchanan P."/>
            <person name="Buyck B."/>
            <person name="Bense V."/>
            <person name="Catcheside P."/>
            <person name="Chovatia M."/>
            <person name="Cooper J."/>
            <person name="Damon W."/>
            <person name="Desjardin D."/>
            <person name="Finy P."/>
            <person name="Geml J."/>
            <person name="Haridas S."/>
            <person name="Hughes K."/>
            <person name="Justo A."/>
            <person name="Karasinski D."/>
            <person name="Kautmanova I."/>
            <person name="Kiss B."/>
            <person name="Kocsube S."/>
            <person name="Kotiranta H."/>
            <person name="LaButti K.M."/>
            <person name="Lechner B.E."/>
            <person name="Liimatainen K."/>
            <person name="Lipzen A."/>
            <person name="Lukacs Z."/>
            <person name="Mihaltcheva S."/>
            <person name="Morgado L.N."/>
            <person name="Niskanen T."/>
            <person name="Noordeloos M.E."/>
            <person name="Ohm R.A."/>
            <person name="Ortiz-Santana B."/>
            <person name="Ovrebo C."/>
            <person name="Racz N."/>
            <person name="Riley R."/>
            <person name="Savchenko A."/>
            <person name="Shiryaev A."/>
            <person name="Soop K."/>
            <person name="Spirin V."/>
            <person name="Szebenyi C."/>
            <person name="Tomsovsky M."/>
            <person name="Tulloss R.E."/>
            <person name="Uehling J."/>
            <person name="Grigoriev I.V."/>
            <person name="Vagvolgyi C."/>
            <person name="Papp T."/>
            <person name="Martin F.M."/>
            <person name="Miettinen O."/>
            <person name="Hibbett D.S."/>
            <person name="Nagy L.G."/>
        </authorList>
    </citation>
    <scope>NUCLEOTIDE SEQUENCE [LARGE SCALE GENOMIC DNA]</scope>
    <source>
        <strain evidence="1 2">NL-1719</strain>
    </source>
</reference>
<dbReference type="EMBL" id="ML208359">
    <property type="protein sequence ID" value="TFK68102.1"/>
    <property type="molecule type" value="Genomic_DNA"/>
</dbReference>
<sequence>MALCNTFDMRSTLQHIGSHGLGDMVKWFRSNFKLTSVPESPPLLINAGKSFQRTFLGASGVRVSVPILGAMGIGSSKWQSWVLDEEKGVELLKKAFDLGINTIDSANIYSNGESERIIESPCLLRRRDYVNQTGLSRAGIFNAVNASLERLDTPYIDILMIHRYDPQTPAEETMRALHDLVQSGKVRYLGASSMHTWQFAHLNHVAEKNGWTKFVVMEDEHSLLYREEEREVFGYCKYHDIGIIPYSPLSTGSLARPLGTDSLRSTLVKGTPFEVKLSEADKVIIARVEETATKKGWKRSQVALVWSQTKTVSPIVGVTQEDRLIESILGKDFVLTEEEIFIRFVF</sequence>
<accession>A0ACD3ARE6</accession>
<gene>
    <name evidence="1" type="ORF">BDN72DRAFT_911831</name>
</gene>
<evidence type="ECO:0000313" key="1">
    <source>
        <dbReference type="EMBL" id="TFK68102.1"/>
    </source>
</evidence>
<keyword evidence="2" id="KW-1185">Reference proteome</keyword>
<proteinExistence type="predicted"/>
<dbReference type="Proteomes" id="UP000308600">
    <property type="component" value="Unassembled WGS sequence"/>
</dbReference>
<protein>
    <submittedName>
        <fullName evidence="1">Aldo keto reductase</fullName>
    </submittedName>
</protein>
<evidence type="ECO:0000313" key="2">
    <source>
        <dbReference type="Proteomes" id="UP000308600"/>
    </source>
</evidence>
<name>A0ACD3ARE6_9AGAR</name>
<organism evidence="1 2">
    <name type="scientific">Pluteus cervinus</name>
    <dbReference type="NCBI Taxonomy" id="181527"/>
    <lineage>
        <taxon>Eukaryota</taxon>
        <taxon>Fungi</taxon>
        <taxon>Dikarya</taxon>
        <taxon>Basidiomycota</taxon>
        <taxon>Agaricomycotina</taxon>
        <taxon>Agaricomycetes</taxon>
        <taxon>Agaricomycetidae</taxon>
        <taxon>Agaricales</taxon>
        <taxon>Pluteineae</taxon>
        <taxon>Pluteaceae</taxon>
        <taxon>Pluteus</taxon>
    </lineage>
</organism>